<feature type="domain" description="Methyltransferase" evidence="1">
    <location>
        <begin position="71"/>
        <end position="168"/>
    </location>
</feature>
<evidence type="ECO:0000259" key="1">
    <source>
        <dbReference type="Pfam" id="PF13649"/>
    </source>
</evidence>
<dbReference type="AlphaFoldDB" id="A0A540WQR0"/>
<comment type="caution">
    <text evidence="2">The sequence shown here is derived from an EMBL/GenBank/DDBJ whole genome shotgun (WGS) entry which is preliminary data.</text>
</comment>
<accession>A0A540WQR0</accession>
<protein>
    <submittedName>
        <fullName evidence="2">Methyltransferase domain-containing protein</fullName>
    </submittedName>
</protein>
<gene>
    <name evidence="2" type="ORF">FJV41_34740</name>
</gene>
<proteinExistence type="predicted"/>
<dbReference type="InterPro" id="IPR041698">
    <property type="entry name" value="Methyltransf_25"/>
</dbReference>
<sequence>MYKDIKSEGPNGDVAQMRDSLHFWKTTNGHSYRELVRVREGQGHLAYGQQERVLTALIRSEQRRLDRALSVLEFGCGFGRHATSLSQLSQVRYHGYDISESMTEPLRLEPPASLRPVEERIFCGDDPLIAVGGRRFDLVFSVSTLVHNPSERIPALLETMGQMVLPGGMLVLVENPLMPTSVWDPSCHPGSWHHAFADLLPEGWDLHHGPGLVDHQDVYVLKRQPGHGRRYFQLVGPEAPRDESQPLTLEALHARAMPRLLEWAGRASKSLSTPAANSEARVAELTERLAVESERFERRQRLQALSDDLARLRASRAPFPDAPAPHVPATSSVPGFILNAALDTRWSADLPQFGKLMHVFHQDWHGIRAAAGYLPGQKLAIASDRVLDERELRAAIELVERSGCSQIILHGYSSNARDLVVLLRRALGSSVRILALWHGSSAQFHYSFELDCFAQLIDLRRRGVINALATVKPGMHLLAPEVFPKTVLNLPPTLPEAERSPATRRLTRAALIPTPNDWRKNFFTNLFACQSSSRIDDIYVTANYRLPDVMKSTRRIHHVARPSRTELFELVRRCDIVLNASLSECQPMTGLEALALRVPCVYGALSLGALDAHPYQRLAQISGVDSVEVVAAAIERMLALRERSPEELTQMMVDYERALTVEAVKVLEEFVQS</sequence>
<evidence type="ECO:0000313" key="2">
    <source>
        <dbReference type="EMBL" id="TQF11355.1"/>
    </source>
</evidence>
<dbReference type="Proteomes" id="UP000315369">
    <property type="component" value="Unassembled WGS sequence"/>
</dbReference>
<evidence type="ECO:0000313" key="3">
    <source>
        <dbReference type="Proteomes" id="UP000315369"/>
    </source>
</evidence>
<dbReference type="GO" id="GO:0008168">
    <property type="term" value="F:methyltransferase activity"/>
    <property type="evidence" value="ECO:0007669"/>
    <property type="project" value="UniProtKB-KW"/>
</dbReference>
<keyword evidence="2" id="KW-0489">Methyltransferase</keyword>
<dbReference type="SUPFAM" id="SSF53756">
    <property type="entry name" value="UDP-Glycosyltransferase/glycogen phosphorylase"/>
    <property type="match status" value="1"/>
</dbReference>
<name>A0A540WQR0_9BACT</name>
<dbReference type="OrthoDB" id="5377346at2"/>
<dbReference type="EMBL" id="VIFM01000194">
    <property type="protein sequence ID" value="TQF11355.1"/>
    <property type="molecule type" value="Genomic_DNA"/>
</dbReference>
<dbReference type="SUPFAM" id="SSF53335">
    <property type="entry name" value="S-adenosyl-L-methionine-dependent methyltransferases"/>
    <property type="match status" value="1"/>
</dbReference>
<dbReference type="InterPro" id="IPR029063">
    <property type="entry name" value="SAM-dependent_MTases_sf"/>
</dbReference>
<dbReference type="GO" id="GO:0032259">
    <property type="term" value="P:methylation"/>
    <property type="evidence" value="ECO:0007669"/>
    <property type="project" value="UniProtKB-KW"/>
</dbReference>
<dbReference type="Gene3D" id="3.40.50.150">
    <property type="entry name" value="Vaccinia Virus protein VP39"/>
    <property type="match status" value="1"/>
</dbReference>
<keyword evidence="3" id="KW-1185">Reference proteome</keyword>
<dbReference type="Gene3D" id="3.40.50.2000">
    <property type="entry name" value="Glycogen Phosphorylase B"/>
    <property type="match status" value="1"/>
</dbReference>
<reference evidence="2 3" key="1">
    <citation type="submission" date="2019-06" db="EMBL/GenBank/DDBJ databases">
        <authorList>
            <person name="Livingstone P."/>
            <person name="Whitworth D."/>
        </authorList>
    </citation>
    <scope>NUCLEOTIDE SEQUENCE [LARGE SCALE GENOMIC DNA]</scope>
    <source>
        <strain evidence="2 3">AM401</strain>
    </source>
</reference>
<dbReference type="Pfam" id="PF13649">
    <property type="entry name" value="Methyltransf_25"/>
    <property type="match status" value="1"/>
</dbReference>
<organism evidence="2 3">
    <name type="scientific">Myxococcus llanfairpwllgwyngyllgogerychwyrndrobwllllantysiliogogogochensis</name>
    <dbReference type="NCBI Taxonomy" id="2590453"/>
    <lineage>
        <taxon>Bacteria</taxon>
        <taxon>Pseudomonadati</taxon>
        <taxon>Myxococcota</taxon>
        <taxon>Myxococcia</taxon>
        <taxon>Myxococcales</taxon>
        <taxon>Cystobacterineae</taxon>
        <taxon>Myxococcaceae</taxon>
        <taxon>Myxococcus</taxon>
    </lineage>
</organism>
<dbReference type="CDD" id="cd02440">
    <property type="entry name" value="AdoMet_MTases"/>
    <property type="match status" value="1"/>
</dbReference>
<keyword evidence="2" id="KW-0808">Transferase</keyword>